<feature type="region of interest" description="Disordered" evidence="9">
    <location>
        <begin position="1058"/>
        <end position="1108"/>
    </location>
</feature>
<evidence type="ECO:0000256" key="10">
    <source>
        <dbReference type="SAM" id="Phobius"/>
    </source>
</evidence>
<feature type="transmembrane region" description="Helical" evidence="10">
    <location>
        <begin position="925"/>
        <end position="949"/>
    </location>
</feature>
<keyword evidence="4" id="KW-0297">G-protein coupled receptor</keyword>
<protein>
    <submittedName>
        <fullName evidence="13">Acid type B receptor subunit 2</fullName>
    </submittedName>
</protein>
<reference evidence="13" key="1">
    <citation type="submission" date="2020-06" db="EMBL/GenBank/DDBJ databases">
        <authorList>
            <consortium name="Plant Systems Biology data submission"/>
        </authorList>
    </citation>
    <scope>NUCLEOTIDE SEQUENCE</scope>
    <source>
        <strain evidence="13">D6</strain>
    </source>
</reference>
<feature type="chain" id="PRO_5040271353" evidence="11">
    <location>
        <begin position="29"/>
        <end position="1108"/>
    </location>
</feature>
<feature type="compositionally biased region" description="Acidic residues" evidence="9">
    <location>
        <begin position="1096"/>
        <end position="1108"/>
    </location>
</feature>
<dbReference type="PANTHER" id="PTHR10519">
    <property type="entry name" value="GABA-B RECEPTOR"/>
    <property type="match status" value="1"/>
</dbReference>
<feature type="domain" description="G-protein coupled receptors family 3 profile" evidence="12">
    <location>
        <begin position="790"/>
        <end position="981"/>
    </location>
</feature>
<evidence type="ECO:0000256" key="7">
    <source>
        <dbReference type="ARBA" id="ARBA00023180"/>
    </source>
</evidence>
<dbReference type="Pfam" id="PF00003">
    <property type="entry name" value="7tm_3"/>
    <property type="match status" value="1"/>
</dbReference>
<keyword evidence="3 10" id="KW-1133">Transmembrane helix</keyword>
<evidence type="ECO:0000259" key="12">
    <source>
        <dbReference type="PROSITE" id="PS50259"/>
    </source>
</evidence>
<evidence type="ECO:0000256" key="1">
    <source>
        <dbReference type="ARBA" id="ARBA00004141"/>
    </source>
</evidence>
<feature type="transmembrane region" description="Helical" evidence="10">
    <location>
        <begin position="755"/>
        <end position="776"/>
    </location>
</feature>
<feature type="transmembrane region" description="Helical" evidence="10">
    <location>
        <begin position="722"/>
        <end position="743"/>
    </location>
</feature>
<evidence type="ECO:0000313" key="14">
    <source>
        <dbReference type="Proteomes" id="UP001153069"/>
    </source>
</evidence>
<dbReference type="Proteomes" id="UP001153069">
    <property type="component" value="Unassembled WGS sequence"/>
</dbReference>
<dbReference type="CDD" id="cd15047">
    <property type="entry name" value="7tmC_GABA-B-like"/>
    <property type="match status" value="1"/>
</dbReference>
<dbReference type="EMBL" id="CAICTM010000509">
    <property type="protein sequence ID" value="CAB9511933.1"/>
    <property type="molecule type" value="Genomic_DNA"/>
</dbReference>
<feature type="transmembrane region" description="Helical" evidence="10">
    <location>
        <begin position="889"/>
        <end position="913"/>
    </location>
</feature>
<name>A0A9N8HIN1_9STRA</name>
<dbReference type="InterPro" id="IPR028082">
    <property type="entry name" value="Peripla_BP_I"/>
</dbReference>
<evidence type="ECO:0000313" key="13">
    <source>
        <dbReference type="EMBL" id="CAB9511933.1"/>
    </source>
</evidence>
<feature type="transmembrane region" description="Helical" evidence="10">
    <location>
        <begin position="955"/>
        <end position="975"/>
    </location>
</feature>
<feature type="region of interest" description="Disordered" evidence="9">
    <location>
        <begin position="215"/>
        <end position="238"/>
    </location>
</feature>
<keyword evidence="6 13" id="KW-0675">Receptor</keyword>
<keyword evidence="14" id="KW-1185">Reference proteome</keyword>
<dbReference type="PANTHER" id="PTHR10519:SF20">
    <property type="entry name" value="G-PROTEIN COUPLED RECEPTOR 156-RELATED"/>
    <property type="match status" value="1"/>
</dbReference>
<keyword evidence="2 10" id="KW-0812">Transmembrane</keyword>
<keyword evidence="8" id="KW-0807">Transducer</keyword>
<organism evidence="13 14">
    <name type="scientific">Seminavis robusta</name>
    <dbReference type="NCBI Taxonomy" id="568900"/>
    <lineage>
        <taxon>Eukaryota</taxon>
        <taxon>Sar</taxon>
        <taxon>Stramenopiles</taxon>
        <taxon>Ochrophyta</taxon>
        <taxon>Bacillariophyta</taxon>
        <taxon>Bacillariophyceae</taxon>
        <taxon>Bacillariophycidae</taxon>
        <taxon>Naviculales</taxon>
        <taxon>Naviculaceae</taxon>
        <taxon>Seminavis</taxon>
    </lineage>
</organism>
<evidence type="ECO:0000256" key="3">
    <source>
        <dbReference type="ARBA" id="ARBA00022989"/>
    </source>
</evidence>
<feature type="transmembrane region" description="Helical" evidence="10">
    <location>
        <begin position="796"/>
        <end position="820"/>
    </location>
</feature>
<dbReference type="InterPro" id="IPR025997">
    <property type="entry name" value="SBP_2_dom"/>
</dbReference>
<gene>
    <name evidence="13" type="ORF">SEMRO_510_G157210.1</name>
</gene>
<dbReference type="InterPro" id="IPR017978">
    <property type="entry name" value="GPCR_3_C"/>
</dbReference>
<dbReference type="PROSITE" id="PS50259">
    <property type="entry name" value="G_PROTEIN_RECEP_F3_4"/>
    <property type="match status" value="1"/>
</dbReference>
<feature type="compositionally biased region" description="Basic and acidic residues" evidence="9">
    <location>
        <begin position="1070"/>
        <end position="1095"/>
    </location>
</feature>
<evidence type="ECO:0000256" key="2">
    <source>
        <dbReference type="ARBA" id="ARBA00022692"/>
    </source>
</evidence>
<keyword evidence="5 10" id="KW-0472">Membrane</keyword>
<feature type="transmembrane region" description="Helical" evidence="10">
    <location>
        <begin position="840"/>
        <end position="858"/>
    </location>
</feature>
<keyword evidence="7" id="KW-0325">Glycoprotein</keyword>
<dbReference type="GO" id="GO:0038039">
    <property type="term" value="C:G protein-coupled receptor heterodimeric complex"/>
    <property type="evidence" value="ECO:0007669"/>
    <property type="project" value="TreeGrafter"/>
</dbReference>
<evidence type="ECO:0000256" key="9">
    <source>
        <dbReference type="SAM" id="MobiDB-lite"/>
    </source>
</evidence>
<accession>A0A9N8HIN1</accession>
<sequence length="1108" mass="121787">MRTLRRGARCGWSLWLLFLLLLLQVCCGSGQQAVRPLDCDPCIERPSYTIQAIVHGTQNSQFWLQVKAAAVQAAKDLRVELIFDLYEDFDPQRMAEDIVRVATSSDSDSTTTVTNKKPDALLVTVPSVVVHDAIRTALAHMPVFGINSGYESARELGLLGFIAMNEYLGGQLAAEEFLMRQRQPADISKALFVNTEKGNRALDQRFEGFRDTLLQRQSSTSSTSSGNNTSDSTTTTTTTIQVSEISLSELEYDGNASKILRQAFEGCPYNVVLLSSSSALETATRALYANSCNLESTRLATFDVSIENYYAIAIGKLSFTISQQHYLQGSLGVWMATLYATQHKRLEPPFQSEYGVHFSGPKVINLEGLPSDTRQICEADAFPVCPNKYQPNGVTESRCPCTDRSRIRIGGVIHGTQRDKWADQPRAAAEQAAKDLGVQVDFKLLSPESGSLPTSKMAARIRALCRQGVDGLFVSIPNGDEIVPALQECLDLEVPIVSINVGSYTSANLGLLHHVGQLEYVAGYGGGKRLIDAGMKQGLCPIHEIDNVSLRRRCEGFGAAIAESADQGVTYLGAVPVERDRKALNLQEIRAAVGHGGDWEGLGVLALGDAVVEEAIQIKSEHPQALVGTFDINGKVFDGIEQGDLLFGIDQDLPLQGALPVWLLTLYATTGQKLVNFNMETGPRFLEEAPPSETIQCVETVFKVCAPPNQNDMNQLASVRPFGFTIAGISFATSLFFVGWVFRHRHHPRLQSSQPFFLVVICFGTIVLTSSIIPMSLDDSILDEEGCNKACMSVPWLASTGFTVIFAALFAKLWRITVLVESARKFRKRGEISVWRSMKAASLLLLVNVVCLFVWTVVDPMQWIRVPICGSGDESSHGYCNIGNTNVSVAMGILVLLVNMAVAILTAVQAYRARWIKLQFSETRYIFIMMLGAVQIFAVGCPLVAVAYTHPVASYFVKTVLVFTLSMTVLMFMFIPKMFSVHNMADDLFIRSSTSNPMGASGSRRGGEFEKSMWITRLRALEAVVLHEQGLELEPFMERAGIFLPNEDVSLSASKRHLAVNDGEGNDGDLSSRRADEEQKKAPEGRRESEEKREEGDIDEEESEVKDC</sequence>
<dbReference type="AlphaFoldDB" id="A0A9N8HIN1"/>
<dbReference type="SUPFAM" id="SSF53822">
    <property type="entry name" value="Periplasmic binding protein-like I"/>
    <property type="match status" value="2"/>
</dbReference>
<evidence type="ECO:0000256" key="4">
    <source>
        <dbReference type="ARBA" id="ARBA00023040"/>
    </source>
</evidence>
<proteinExistence type="predicted"/>
<comment type="caution">
    <text evidence="13">The sequence shown here is derived from an EMBL/GenBank/DDBJ whole genome shotgun (WGS) entry which is preliminary data.</text>
</comment>
<dbReference type="Gene3D" id="3.40.50.2300">
    <property type="match status" value="4"/>
</dbReference>
<comment type="subcellular location">
    <subcellularLocation>
        <location evidence="1">Membrane</location>
        <topology evidence="1">Multi-pass membrane protein</topology>
    </subcellularLocation>
</comment>
<dbReference type="Pfam" id="PF13407">
    <property type="entry name" value="Peripla_BP_4"/>
    <property type="match status" value="2"/>
</dbReference>
<evidence type="ECO:0000256" key="11">
    <source>
        <dbReference type="SAM" id="SignalP"/>
    </source>
</evidence>
<evidence type="ECO:0000256" key="6">
    <source>
        <dbReference type="ARBA" id="ARBA00023170"/>
    </source>
</evidence>
<evidence type="ECO:0000256" key="5">
    <source>
        <dbReference type="ARBA" id="ARBA00023136"/>
    </source>
</evidence>
<keyword evidence="11" id="KW-0732">Signal</keyword>
<dbReference type="GO" id="GO:0004965">
    <property type="term" value="F:G protein-coupled GABA receptor activity"/>
    <property type="evidence" value="ECO:0007669"/>
    <property type="project" value="InterPro"/>
</dbReference>
<dbReference type="InterPro" id="IPR002455">
    <property type="entry name" value="GPCR3_GABA-B"/>
</dbReference>
<evidence type="ECO:0000256" key="8">
    <source>
        <dbReference type="ARBA" id="ARBA00023224"/>
    </source>
</evidence>
<dbReference type="OrthoDB" id="47382at2759"/>
<feature type="signal peptide" evidence="11">
    <location>
        <begin position="1"/>
        <end position="28"/>
    </location>
</feature>
<feature type="compositionally biased region" description="Low complexity" evidence="9">
    <location>
        <begin position="218"/>
        <end position="238"/>
    </location>
</feature>